<protein>
    <submittedName>
        <fullName evidence="2">Uncharacterized protein</fullName>
    </submittedName>
</protein>
<proteinExistence type="predicted"/>
<name>A0A0C2TRT1_AMAMK</name>
<accession>A0A0C2TRT1</accession>
<feature type="compositionally biased region" description="Polar residues" evidence="1">
    <location>
        <begin position="154"/>
        <end position="178"/>
    </location>
</feature>
<feature type="region of interest" description="Disordered" evidence="1">
    <location>
        <begin position="1"/>
        <end position="126"/>
    </location>
</feature>
<feature type="compositionally biased region" description="Low complexity" evidence="1">
    <location>
        <begin position="221"/>
        <end position="238"/>
    </location>
</feature>
<gene>
    <name evidence="2" type="ORF">M378DRAFT_720081</name>
</gene>
<dbReference type="InParanoid" id="A0A0C2TRT1"/>
<feature type="compositionally biased region" description="Basic and acidic residues" evidence="1">
    <location>
        <begin position="272"/>
        <end position="283"/>
    </location>
</feature>
<feature type="compositionally biased region" description="Low complexity" evidence="1">
    <location>
        <begin position="141"/>
        <end position="153"/>
    </location>
</feature>
<evidence type="ECO:0000256" key="1">
    <source>
        <dbReference type="SAM" id="MobiDB-lite"/>
    </source>
</evidence>
<keyword evidence="3" id="KW-1185">Reference proteome</keyword>
<feature type="compositionally biased region" description="Basic and acidic residues" evidence="1">
    <location>
        <begin position="108"/>
        <end position="117"/>
    </location>
</feature>
<feature type="region of interest" description="Disordered" evidence="1">
    <location>
        <begin position="141"/>
        <end position="300"/>
    </location>
</feature>
<dbReference type="Proteomes" id="UP000054549">
    <property type="component" value="Unassembled WGS sequence"/>
</dbReference>
<sequence length="300" mass="32739">MSVPPVVSNPVQDIIRRTRRAAQAAPATDAPYRNTRARSVGAPPPINELQTRGRKRNVVVEPSLSPPAEAEEDHSTRTMPNMDRIGGEAEGGDLVPKSSQSKARKRQRVADPVDNSHEPISVPETLHEEADVARMLVMQSIGSSGSSIQQQQQPTRGQFSESGKTGNPGLSRSSLDQSMDTDDEQINKKLNSSNAPQWAKAHDPLDLLEGFNNSRTSGRHSLATSSSSSARTTRLLLLPQTENAEHTDDELPVTPSESSFPLPGTRANVAKKRYEEERKKEEYIPPPSSRAAKSKRTSGR</sequence>
<dbReference type="AlphaFoldDB" id="A0A0C2TRT1"/>
<evidence type="ECO:0000313" key="2">
    <source>
        <dbReference type="EMBL" id="KIL69974.1"/>
    </source>
</evidence>
<evidence type="ECO:0000313" key="3">
    <source>
        <dbReference type="Proteomes" id="UP000054549"/>
    </source>
</evidence>
<dbReference type="EMBL" id="KN818225">
    <property type="protein sequence ID" value="KIL69974.1"/>
    <property type="molecule type" value="Genomic_DNA"/>
</dbReference>
<reference evidence="2 3" key="1">
    <citation type="submission" date="2014-04" db="EMBL/GenBank/DDBJ databases">
        <title>Evolutionary Origins and Diversification of the Mycorrhizal Mutualists.</title>
        <authorList>
            <consortium name="DOE Joint Genome Institute"/>
            <consortium name="Mycorrhizal Genomics Consortium"/>
            <person name="Kohler A."/>
            <person name="Kuo A."/>
            <person name="Nagy L.G."/>
            <person name="Floudas D."/>
            <person name="Copeland A."/>
            <person name="Barry K.W."/>
            <person name="Cichocki N."/>
            <person name="Veneault-Fourrey C."/>
            <person name="LaButti K."/>
            <person name="Lindquist E.A."/>
            <person name="Lipzen A."/>
            <person name="Lundell T."/>
            <person name="Morin E."/>
            <person name="Murat C."/>
            <person name="Riley R."/>
            <person name="Ohm R."/>
            <person name="Sun H."/>
            <person name="Tunlid A."/>
            <person name="Henrissat B."/>
            <person name="Grigoriev I.V."/>
            <person name="Hibbett D.S."/>
            <person name="Martin F."/>
        </authorList>
    </citation>
    <scope>NUCLEOTIDE SEQUENCE [LARGE SCALE GENOMIC DNA]</scope>
    <source>
        <strain evidence="2 3">Koide BX008</strain>
    </source>
</reference>
<dbReference type="HOGENOM" id="CLU_927398_0_0_1"/>
<organism evidence="2 3">
    <name type="scientific">Amanita muscaria (strain Koide BX008)</name>
    <dbReference type="NCBI Taxonomy" id="946122"/>
    <lineage>
        <taxon>Eukaryota</taxon>
        <taxon>Fungi</taxon>
        <taxon>Dikarya</taxon>
        <taxon>Basidiomycota</taxon>
        <taxon>Agaricomycotina</taxon>
        <taxon>Agaricomycetes</taxon>
        <taxon>Agaricomycetidae</taxon>
        <taxon>Agaricales</taxon>
        <taxon>Pluteineae</taxon>
        <taxon>Amanitaceae</taxon>
        <taxon>Amanita</taxon>
    </lineage>
</organism>
<feature type="compositionally biased region" description="Low complexity" evidence="1">
    <location>
        <begin position="21"/>
        <end position="31"/>
    </location>
</feature>